<feature type="signal peptide" evidence="12">
    <location>
        <begin position="1"/>
        <end position="17"/>
    </location>
</feature>
<dbReference type="Gene3D" id="2.40.70.10">
    <property type="entry name" value="Acid Proteases"/>
    <property type="match status" value="2"/>
</dbReference>
<evidence type="ECO:0000256" key="6">
    <source>
        <dbReference type="ARBA" id="ARBA00022750"/>
    </source>
</evidence>
<dbReference type="PANTHER" id="PTHR12385:SF4">
    <property type="entry name" value="PROTEIN PNS1"/>
    <property type="match status" value="1"/>
</dbReference>
<evidence type="ECO:0000256" key="9">
    <source>
        <dbReference type="ARBA" id="ARBA00023136"/>
    </source>
</evidence>
<dbReference type="SUPFAM" id="SSF50630">
    <property type="entry name" value="Acid proteases"/>
    <property type="match status" value="1"/>
</dbReference>
<reference evidence="14 15" key="1">
    <citation type="submission" date="2024-02" db="EMBL/GenBank/DDBJ databases">
        <title>de novo genome assembly of Solanum bulbocastanum strain 11H21.</title>
        <authorList>
            <person name="Hosaka A.J."/>
        </authorList>
    </citation>
    <scope>NUCLEOTIDE SEQUENCE [LARGE SCALE GENOMIC DNA]</scope>
    <source>
        <tissue evidence="14">Young leaves</tissue>
    </source>
</reference>
<comment type="similarity">
    <text evidence="3">Belongs to the peptidase A1 family.</text>
</comment>
<evidence type="ECO:0000256" key="10">
    <source>
        <dbReference type="ARBA" id="ARBA00023180"/>
    </source>
</evidence>
<accession>A0AAN8TNS4</accession>
<feature type="chain" id="PRO_5042850599" description="Peptidase A1 domain-containing protein" evidence="12">
    <location>
        <begin position="18"/>
        <end position="969"/>
    </location>
</feature>
<evidence type="ECO:0000256" key="7">
    <source>
        <dbReference type="ARBA" id="ARBA00022801"/>
    </source>
</evidence>
<dbReference type="FunFam" id="2.40.70.10:FF:000033">
    <property type="entry name" value="Aspartyl protease family protein"/>
    <property type="match status" value="1"/>
</dbReference>
<evidence type="ECO:0000259" key="13">
    <source>
        <dbReference type="PROSITE" id="PS51767"/>
    </source>
</evidence>
<dbReference type="PANTHER" id="PTHR12385">
    <property type="entry name" value="CHOLINE TRANSPORTER-LIKE (SLC FAMILY 44)"/>
    <property type="match status" value="1"/>
</dbReference>
<dbReference type="InterPro" id="IPR032861">
    <property type="entry name" value="TAXi_N"/>
</dbReference>
<keyword evidence="4" id="KW-0645">Protease</keyword>
<evidence type="ECO:0000256" key="12">
    <source>
        <dbReference type="SAM" id="SignalP"/>
    </source>
</evidence>
<feature type="transmembrane region" description="Helical" evidence="11">
    <location>
        <begin position="857"/>
        <end position="877"/>
    </location>
</feature>
<keyword evidence="7" id="KW-0378">Hydrolase</keyword>
<dbReference type="Proteomes" id="UP001371456">
    <property type="component" value="Unassembled WGS sequence"/>
</dbReference>
<feature type="transmembrane region" description="Helical" evidence="11">
    <location>
        <begin position="897"/>
        <end position="919"/>
    </location>
</feature>
<feature type="transmembrane region" description="Helical" evidence="11">
    <location>
        <begin position="580"/>
        <end position="598"/>
    </location>
</feature>
<evidence type="ECO:0000256" key="4">
    <source>
        <dbReference type="ARBA" id="ARBA00022670"/>
    </source>
</evidence>
<organism evidence="14 15">
    <name type="scientific">Solanum bulbocastanum</name>
    <name type="common">Wild potato</name>
    <dbReference type="NCBI Taxonomy" id="147425"/>
    <lineage>
        <taxon>Eukaryota</taxon>
        <taxon>Viridiplantae</taxon>
        <taxon>Streptophyta</taxon>
        <taxon>Embryophyta</taxon>
        <taxon>Tracheophyta</taxon>
        <taxon>Spermatophyta</taxon>
        <taxon>Magnoliopsida</taxon>
        <taxon>eudicotyledons</taxon>
        <taxon>Gunneridae</taxon>
        <taxon>Pentapetalae</taxon>
        <taxon>asterids</taxon>
        <taxon>lamiids</taxon>
        <taxon>Solanales</taxon>
        <taxon>Solanaceae</taxon>
        <taxon>Solanoideae</taxon>
        <taxon>Solaneae</taxon>
        <taxon>Solanum</taxon>
    </lineage>
</organism>
<dbReference type="FunFam" id="2.40.70.10:FF:000019">
    <property type="entry name" value="aspartyl protease family protein 2"/>
    <property type="match status" value="1"/>
</dbReference>
<dbReference type="Pfam" id="PF14543">
    <property type="entry name" value="TAXi_N"/>
    <property type="match status" value="1"/>
</dbReference>
<evidence type="ECO:0000256" key="11">
    <source>
        <dbReference type="SAM" id="Phobius"/>
    </source>
</evidence>
<dbReference type="Pfam" id="PF04515">
    <property type="entry name" value="Choline_transpo"/>
    <property type="match status" value="1"/>
</dbReference>
<keyword evidence="15" id="KW-1185">Reference proteome</keyword>
<keyword evidence="9 11" id="KW-0472">Membrane</keyword>
<evidence type="ECO:0000256" key="8">
    <source>
        <dbReference type="ARBA" id="ARBA00022989"/>
    </source>
</evidence>
<keyword evidence="5 11" id="KW-0812">Transmembrane</keyword>
<dbReference type="GO" id="GO:0004190">
    <property type="term" value="F:aspartic-type endopeptidase activity"/>
    <property type="evidence" value="ECO:0007669"/>
    <property type="project" value="UniProtKB-KW"/>
</dbReference>
<dbReference type="GO" id="GO:0022857">
    <property type="term" value="F:transmembrane transporter activity"/>
    <property type="evidence" value="ECO:0007669"/>
    <property type="project" value="InterPro"/>
</dbReference>
<keyword evidence="6" id="KW-0064">Aspartyl protease</keyword>
<feature type="transmembrane region" description="Helical" evidence="11">
    <location>
        <begin position="705"/>
        <end position="738"/>
    </location>
</feature>
<dbReference type="InterPro" id="IPR033121">
    <property type="entry name" value="PEPTIDASE_A1"/>
</dbReference>
<keyword evidence="12" id="KW-0732">Signal</keyword>
<evidence type="ECO:0000256" key="2">
    <source>
        <dbReference type="ARBA" id="ARBA00007168"/>
    </source>
</evidence>
<keyword evidence="10" id="KW-0325">Glycoprotein</keyword>
<evidence type="ECO:0000313" key="15">
    <source>
        <dbReference type="Proteomes" id="UP001371456"/>
    </source>
</evidence>
<dbReference type="AlphaFoldDB" id="A0AAN8TNS4"/>
<name>A0AAN8TNS4_SOLBU</name>
<feature type="transmembrane region" description="Helical" evidence="11">
    <location>
        <begin position="603"/>
        <end position="623"/>
    </location>
</feature>
<comment type="similarity">
    <text evidence="2">Belongs to the CTL (choline transporter-like) family.</text>
</comment>
<protein>
    <recommendedName>
        <fullName evidence="13">Peptidase A1 domain-containing protein</fullName>
    </recommendedName>
</protein>
<dbReference type="PROSITE" id="PS51767">
    <property type="entry name" value="PEPTIDASE_A1"/>
    <property type="match status" value="1"/>
</dbReference>
<gene>
    <name evidence="14" type="ORF">RDI58_012440</name>
</gene>
<evidence type="ECO:0000313" key="14">
    <source>
        <dbReference type="EMBL" id="KAK6788642.1"/>
    </source>
</evidence>
<comment type="caution">
    <text evidence="14">The sequence shown here is derived from an EMBL/GenBank/DDBJ whole genome shotgun (WGS) entry which is preliminary data.</text>
</comment>
<dbReference type="InterPro" id="IPR007603">
    <property type="entry name" value="Choline_transptr-like"/>
</dbReference>
<dbReference type="GO" id="GO:0016020">
    <property type="term" value="C:membrane"/>
    <property type="evidence" value="ECO:0007669"/>
    <property type="project" value="UniProtKB-SubCell"/>
</dbReference>
<evidence type="ECO:0000256" key="5">
    <source>
        <dbReference type="ARBA" id="ARBA00022692"/>
    </source>
</evidence>
<feature type="transmembrane region" description="Helical" evidence="11">
    <location>
        <begin position="674"/>
        <end position="698"/>
    </location>
</feature>
<sequence>MATSIFLFVLLFTTVLSRTTPDNASRTKILDVSSSIQKTHNPFSLDSSLNSLKHEENQISSSLLSFQLHSRVAVRGTSHKDYNSLMLARLERDSARAKSLQTRVDLVVQGIGKSDLKPMETEFREIQAEEIEGPIISGTSQGSGEYFSRIGIGHPPSHVYMVLDTGSDVNWVQCSPCADCYQQADPIFEPASSSTFTPLTCETQQCKSLDVSECRNDTCLYEVSYGDGSYTVGDFVTESITFAGSSSVENVAIGCGHNNEGLFVGAAGLLGLGGGALSFPSQINASSFSYCLVDRDSDSTSTLEFGGATPPNAVTAPIIKNSKLDTFYYVDLTGISVAGNMLSVNPSDFEIADNGDGGVIVDSGTAVTRLKTDVYNTLRDEFVKGTRHLPSTNGVALFDTCYDLKSMKSVEVPTVSFHFSNGNELALSAKNYLIPVDSSSTFCFAFAPSSSLSIIGNVQQQGTRVSFDLNMVGSSASGDDIRSRQLTSQVSRDWRDVFWMGVFMLHLVLIGVALAVLGFNRFREKDRLKIDRFTKMILENQPGLTEDFWPFYTVAGAVGTVLAWAWLVLLGSSASNMMKLSVHILTTYLAVISVLCFWQKQFFWGVAFAVGAALQFLYVISVIDRLTFLKEILSGVSPVILISNENRLPFTMLVLQRSVKMVCSLPEVMGVSCAFMLVMLSWLVLWSFGVAGVVALSIGDGGRWWLLVVFCVSLFWTGAVLCNIIHVIVSGMVFLVLIHGDRQATSMPPKPLKKSLRYAVTTSFGSICYGSLFTAAIRTLRWKIRGVRSKIGKNECLLCCVDFLFHLVETLVRFFNKYAYVQIAVYGKNFNRSARDAWELFQSTGVEALIAYDCSGAVILMGTVVSGLVAGTCAGIWTRIKHPDRVMMVGSTSMLMGMILVGLATVVVESAVTSIYICYAEDPVLIQRWDAEFFNKMSEMLHQRLQHRSSRATQVFTSRFDSQTPENTV</sequence>
<feature type="transmembrane region" description="Helical" evidence="11">
    <location>
        <begin position="548"/>
        <end position="568"/>
    </location>
</feature>
<dbReference type="InterPro" id="IPR032799">
    <property type="entry name" value="TAXi_C"/>
</dbReference>
<feature type="domain" description="Peptidase A1" evidence="13">
    <location>
        <begin position="146"/>
        <end position="477"/>
    </location>
</feature>
<dbReference type="EMBL" id="JBANQN010000005">
    <property type="protein sequence ID" value="KAK6788642.1"/>
    <property type="molecule type" value="Genomic_DNA"/>
</dbReference>
<dbReference type="Pfam" id="PF14541">
    <property type="entry name" value="TAXi_C"/>
    <property type="match status" value="1"/>
</dbReference>
<dbReference type="InterPro" id="IPR021109">
    <property type="entry name" value="Peptidase_aspartic_dom_sf"/>
</dbReference>
<feature type="transmembrane region" description="Helical" evidence="11">
    <location>
        <begin position="758"/>
        <end position="780"/>
    </location>
</feature>
<evidence type="ECO:0000256" key="1">
    <source>
        <dbReference type="ARBA" id="ARBA00004141"/>
    </source>
</evidence>
<comment type="subcellular location">
    <subcellularLocation>
        <location evidence="1">Membrane</location>
        <topology evidence="1">Multi-pass membrane protein</topology>
    </subcellularLocation>
</comment>
<dbReference type="GO" id="GO:0006508">
    <property type="term" value="P:proteolysis"/>
    <property type="evidence" value="ECO:0007669"/>
    <property type="project" value="UniProtKB-KW"/>
</dbReference>
<keyword evidence="8 11" id="KW-1133">Transmembrane helix</keyword>
<proteinExistence type="inferred from homology"/>
<evidence type="ECO:0000256" key="3">
    <source>
        <dbReference type="ARBA" id="ARBA00007447"/>
    </source>
</evidence>
<feature type="transmembrane region" description="Helical" evidence="11">
    <location>
        <begin position="497"/>
        <end position="519"/>
    </location>
</feature>